<evidence type="ECO:0000256" key="1">
    <source>
        <dbReference type="ARBA" id="ARBA00004651"/>
    </source>
</evidence>
<dbReference type="PANTHER" id="PTHR30572">
    <property type="entry name" value="MEMBRANE COMPONENT OF TRANSPORTER-RELATED"/>
    <property type="match status" value="1"/>
</dbReference>
<comment type="subcellular location">
    <subcellularLocation>
        <location evidence="1">Cell membrane</location>
        <topology evidence="1">Multi-pass membrane protein</topology>
    </subcellularLocation>
</comment>
<proteinExistence type="inferred from homology"/>
<feature type="transmembrane region" description="Helical" evidence="7">
    <location>
        <begin position="21"/>
        <end position="41"/>
    </location>
</feature>
<feature type="transmembrane region" description="Helical" evidence="7">
    <location>
        <begin position="373"/>
        <end position="392"/>
    </location>
</feature>
<protein>
    <submittedName>
        <fullName evidence="10">ABC transporter ATP-binding protein</fullName>
    </submittedName>
</protein>
<keyword evidence="2" id="KW-1003">Cell membrane</keyword>
<feature type="transmembrane region" description="Helical" evidence="7">
    <location>
        <begin position="281"/>
        <end position="306"/>
    </location>
</feature>
<dbReference type="AlphaFoldDB" id="A0A1L3JIA3"/>
<dbReference type="EMBL" id="CP018155">
    <property type="protein sequence ID" value="APG64847.1"/>
    <property type="molecule type" value="Genomic_DNA"/>
</dbReference>
<feature type="domain" description="MacB-like periplasmic core" evidence="9">
    <location>
        <begin position="22"/>
        <end position="235"/>
    </location>
</feature>
<evidence type="ECO:0000313" key="11">
    <source>
        <dbReference type="Proteomes" id="UP000181898"/>
    </source>
</evidence>
<dbReference type="STRING" id="1850252.LPB136_05505"/>
<organism evidence="10 11">
    <name type="scientific">Tenacibaculum todarodis</name>
    <dbReference type="NCBI Taxonomy" id="1850252"/>
    <lineage>
        <taxon>Bacteria</taxon>
        <taxon>Pseudomonadati</taxon>
        <taxon>Bacteroidota</taxon>
        <taxon>Flavobacteriia</taxon>
        <taxon>Flavobacteriales</taxon>
        <taxon>Flavobacteriaceae</taxon>
        <taxon>Tenacibaculum</taxon>
    </lineage>
</organism>
<keyword evidence="3 7" id="KW-0812">Transmembrane</keyword>
<name>A0A1L3JIA3_9FLAO</name>
<evidence type="ECO:0000313" key="10">
    <source>
        <dbReference type="EMBL" id="APG64847.1"/>
    </source>
</evidence>
<dbReference type="Proteomes" id="UP000181898">
    <property type="component" value="Chromosome"/>
</dbReference>
<dbReference type="InterPro" id="IPR025857">
    <property type="entry name" value="MacB_PCD"/>
</dbReference>
<evidence type="ECO:0000259" key="9">
    <source>
        <dbReference type="Pfam" id="PF12704"/>
    </source>
</evidence>
<keyword evidence="5 7" id="KW-0472">Membrane</keyword>
<keyword evidence="4 7" id="KW-1133">Transmembrane helix</keyword>
<keyword evidence="10" id="KW-0067">ATP-binding</keyword>
<sequence>MFDIDRWREIFQSISKNKLRSVLSGFTVAFAILLFTLLFGIGNGLKNTFKEGFAGDAANSINISAGRTTKPYKGLQSGRQIQFKNDDFKFLQEEFEKEIQFISPTLQRSANVVYKTKKDNYTIKGVNIGYDVLESASVIEGRFLNVLDIRNRLKVVVIGKMVEKDLFNGLSAYGKELNIGGIVYKVIGVFTDSGGDNEERVIYTPYTTMQRIYGGNDEIGNFGMTYNPKLSVDAAIAFGHKMKRALQKRHDVSPNDQRAIRVSNRAEDNSQVETMMLGLNILILVIGFGTLIAGIVGISNIMVYVVKERTKELGIRKALGASPSSIITMIMLESVLITALAGYLGLVIGVGILEFIGPSLEKYFILNPGVSTSTVIAATVTLITAGIIAGYLPAKRAAQIKPIVALRAD</sequence>
<feature type="transmembrane region" description="Helical" evidence="7">
    <location>
        <begin position="326"/>
        <end position="353"/>
    </location>
</feature>
<dbReference type="InterPro" id="IPR003838">
    <property type="entry name" value="ABC3_permease_C"/>
</dbReference>
<dbReference type="InterPro" id="IPR050250">
    <property type="entry name" value="Macrolide_Exporter_MacB"/>
</dbReference>
<reference evidence="10 11" key="1">
    <citation type="submission" date="2016-11" db="EMBL/GenBank/DDBJ databases">
        <title>Tenacibaculum sp. LPB0136, isolated from marine environment.</title>
        <authorList>
            <person name="Kim E."/>
            <person name="Yi H."/>
        </authorList>
    </citation>
    <scope>NUCLEOTIDE SEQUENCE [LARGE SCALE GENOMIC DNA]</scope>
    <source>
        <strain evidence="10 11">LPB0136</strain>
    </source>
</reference>
<dbReference type="RefSeq" id="WP_072555172.1">
    <property type="nucleotide sequence ID" value="NZ_CP018155.1"/>
</dbReference>
<feature type="domain" description="ABC3 transporter permease C-terminal" evidence="8">
    <location>
        <begin position="285"/>
        <end position="402"/>
    </location>
</feature>
<evidence type="ECO:0000256" key="5">
    <source>
        <dbReference type="ARBA" id="ARBA00023136"/>
    </source>
</evidence>
<dbReference type="GO" id="GO:0022857">
    <property type="term" value="F:transmembrane transporter activity"/>
    <property type="evidence" value="ECO:0007669"/>
    <property type="project" value="TreeGrafter"/>
</dbReference>
<accession>A0A1L3JIA3</accession>
<evidence type="ECO:0000256" key="2">
    <source>
        <dbReference type="ARBA" id="ARBA00022475"/>
    </source>
</evidence>
<dbReference type="GO" id="GO:0005886">
    <property type="term" value="C:plasma membrane"/>
    <property type="evidence" value="ECO:0007669"/>
    <property type="project" value="UniProtKB-SubCell"/>
</dbReference>
<evidence type="ECO:0000256" key="6">
    <source>
        <dbReference type="ARBA" id="ARBA00038076"/>
    </source>
</evidence>
<dbReference type="Pfam" id="PF12704">
    <property type="entry name" value="MacB_PCD"/>
    <property type="match status" value="1"/>
</dbReference>
<keyword evidence="10" id="KW-0547">Nucleotide-binding</keyword>
<dbReference type="GO" id="GO:0005524">
    <property type="term" value="F:ATP binding"/>
    <property type="evidence" value="ECO:0007669"/>
    <property type="project" value="UniProtKB-KW"/>
</dbReference>
<gene>
    <name evidence="10" type="ORF">LPB136_05505</name>
</gene>
<evidence type="ECO:0000256" key="4">
    <source>
        <dbReference type="ARBA" id="ARBA00022989"/>
    </source>
</evidence>
<dbReference type="Pfam" id="PF02687">
    <property type="entry name" value="FtsX"/>
    <property type="match status" value="1"/>
</dbReference>
<evidence type="ECO:0000259" key="8">
    <source>
        <dbReference type="Pfam" id="PF02687"/>
    </source>
</evidence>
<keyword evidence="11" id="KW-1185">Reference proteome</keyword>
<evidence type="ECO:0000256" key="3">
    <source>
        <dbReference type="ARBA" id="ARBA00022692"/>
    </source>
</evidence>
<comment type="similarity">
    <text evidence="6">Belongs to the ABC-4 integral membrane protein family.</text>
</comment>
<evidence type="ECO:0000256" key="7">
    <source>
        <dbReference type="SAM" id="Phobius"/>
    </source>
</evidence>
<dbReference type="PANTHER" id="PTHR30572:SF4">
    <property type="entry name" value="ABC TRANSPORTER PERMEASE YTRF"/>
    <property type="match status" value="1"/>
</dbReference>
<dbReference type="OrthoDB" id="9770036at2"/>
<dbReference type="KEGG" id="ten:LPB136_05505"/>